<evidence type="ECO:0000256" key="1">
    <source>
        <dbReference type="SAM" id="MobiDB-lite"/>
    </source>
</evidence>
<reference evidence="2" key="1">
    <citation type="submission" date="2020-11" db="EMBL/GenBank/DDBJ databases">
        <authorList>
            <person name="Tran Van P."/>
        </authorList>
    </citation>
    <scope>NUCLEOTIDE SEQUENCE</scope>
</reference>
<dbReference type="OrthoDB" id="8947651at2759"/>
<evidence type="ECO:0000313" key="2">
    <source>
        <dbReference type="EMBL" id="CAD7229274.1"/>
    </source>
</evidence>
<accession>A0A7R8ZLR1</accession>
<sequence length="437" mass="47437">MAGEMRVDEMGIKFLIMKDIIRKLSQAGGVCGYELGFSTQPMTPVPDLIQSSHLTSILNEGVNLTQTPVPTIPLTSVTNRKSPLAPTGFSVHNNGVGKPQVEAKSEETRDARPVENILATSTIPSATSTIPSENQKNASQEPSEEATTAEESPPQEGNMRLFFKPKKPRSFVPGAAKRALPIMPPPGTAKIARTARTTGSPKKVAKFAGRMAKVSAPKQHVLLSQKPSVDKPSEESSAASSVTTQPPVVGLQKPTFPLVGHDTLVSPVVTTQQPMASHAQQPLLKHVKQPMFIHVQQPALKHAQQPMLTQAQQPALKHAQQPMLIHAQQPALKHAQQPVLIHAQQPALKYAQQPMLTQAVPHHIPKTNKSSSNATPVPSRFSREALQEIALNQHWHKVTVNDLKLWLRQQSVGVTAKDKKADLIEKTKKALNVEATP</sequence>
<protein>
    <submittedName>
        <fullName evidence="2">Uncharacterized protein</fullName>
    </submittedName>
</protein>
<gene>
    <name evidence="2" type="ORF">CTOB1V02_LOCUS7147</name>
</gene>
<feature type="region of interest" description="Disordered" evidence="1">
    <location>
        <begin position="85"/>
        <end position="200"/>
    </location>
</feature>
<dbReference type="AlphaFoldDB" id="A0A7R8ZLR1"/>
<dbReference type="EMBL" id="OB661970">
    <property type="protein sequence ID" value="CAD7229274.1"/>
    <property type="molecule type" value="Genomic_DNA"/>
</dbReference>
<proteinExistence type="predicted"/>
<feature type="compositionally biased region" description="Low complexity" evidence="1">
    <location>
        <begin position="119"/>
        <end position="141"/>
    </location>
</feature>
<organism evidence="2">
    <name type="scientific">Cyprideis torosa</name>
    <dbReference type="NCBI Taxonomy" id="163714"/>
    <lineage>
        <taxon>Eukaryota</taxon>
        <taxon>Metazoa</taxon>
        <taxon>Ecdysozoa</taxon>
        <taxon>Arthropoda</taxon>
        <taxon>Crustacea</taxon>
        <taxon>Oligostraca</taxon>
        <taxon>Ostracoda</taxon>
        <taxon>Podocopa</taxon>
        <taxon>Podocopida</taxon>
        <taxon>Cytherocopina</taxon>
        <taxon>Cytheroidea</taxon>
        <taxon>Cytherideidae</taxon>
        <taxon>Cyprideis</taxon>
    </lineage>
</organism>
<name>A0A7R8ZLR1_9CRUS</name>
<feature type="compositionally biased region" description="Basic and acidic residues" evidence="1">
    <location>
        <begin position="101"/>
        <end position="113"/>
    </location>
</feature>
<feature type="region of interest" description="Disordered" evidence="1">
    <location>
        <begin position="222"/>
        <end position="248"/>
    </location>
</feature>